<keyword evidence="2" id="KW-1185">Reference proteome</keyword>
<name>A0ACC6JFN6_9PSED</name>
<evidence type="ECO:0000313" key="1">
    <source>
        <dbReference type="EMBL" id="MDR6605165.1"/>
    </source>
</evidence>
<organism evidence="1 2">
    <name type="scientific">Pseudomonas synxantha</name>
    <dbReference type="NCBI Taxonomy" id="47883"/>
    <lineage>
        <taxon>Bacteria</taxon>
        <taxon>Pseudomonadati</taxon>
        <taxon>Pseudomonadota</taxon>
        <taxon>Gammaproteobacteria</taxon>
        <taxon>Pseudomonadales</taxon>
        <taxon>Pseudomonadaceae</taxon>
        <taxon>Pseudomonas</taxon>
    </lineage>
</organism>
<reference evidence="1" key="1">
    <citation type="submission" date="2023-07" db="EMBL/GenBank/DDBJ databases">
        <title>Sorghum-associated microbial communities from plants grown in Nebraska, USA.</title>
        <authorList>
            <person name="Schachtman D."/>
        </authorList>
    </citation>
    <scope>NUCLEOTIDE SEQUENCE</scope>
    <source>
        <strain evidence="1">BE46</strain>
    </source>
</reference>
<evidence type="ECO:0000313" key="2">
    <source>
        <dbReference type="Proteomes" id="UP001259420"/>
    </source>
</evidence>
<comment type="caution">
    <text evidence="1">The sequence shown here is derived from an EMBL/GenBank/DDBJ whole genome shotgun (WGS) entry which is preliminary data.</text>
</comment>
<proteinExistence type="predicted"/>
<dbReference type="EMBL" id="JAVDSD010000001">
    <property type="protein sequence ID" value="MDR6605165.1"/>
    <property type="molecule type" value="Genomic_DNA"/>
</dbReference>
<accession>A0ACC6JFN6</accession>
<protein>
    <submittedName>
        <fullName evidence="1">Uncharacterized protein</fullName>
    </submittedName>
</protein>
<dbReference type="Proteomes" id="UP001259420">
    <property type="component" value="Unassembled WGS sequence"/>
</dbReference>
<sequence>MLTGDTQLKTWNDKSETDCQRTIAAPPDCQAPRGRCTNEPPLSGNRLQKRYHGKPVAPLKLPKNCSPIGKTRHLIIRSRLPLFRRPVRLTPQVSPVVPLNKALSICGL</sequence>
<gene>
    <name evidence="1" type="ORF">J2X87_000216</name>
</gene>